<dbReference type="InterPro" id="IPR002666">
    <property type="entry name" value="Folate_carrier"/>
</dbReference>
<dbReference type="InterPro" id="IPR036259">
    <property type="entry name" value="MFS_trans_sf"/>
</dbReference>
<dbReference type="GO" id="GO:0090482">
    <property type="term" value="F:vitamin transmembrane transporter activity"/>
    <property type="evidence" value="ECO:0007669"/>
    <property type="project" value="InterPro"/>
</dbReference>
<feature type="region of interest" description="Disordered" evidence="2">
    <location>
        <begin position="415"/>
        <end position="448"/>
    </location>
</feature>
<dbReference type="AlphaFoldDB" id="K8EDV8"/>
<dbReference type="SUPFAM" id="SSF103473">
    <property type="entry name" value="MFS general substrate transporter"/>
    <property type="match status" value="2"/>
</dbReference>
<dbReference type="EMBL" id="FO082275">
    <property type="protein sequence ID" value="CCO16277.1"/>
    <property type="molecule type" value="Genomic_DNA"/>
</dbReference>
<protein>
    <recommendedName>
        <fullName evidence="6">Major facilitator superfamily associated domain-containing protein</fullName>
    </recommendedName>
</protein>
<dbReference type="Pfam" id="PF01770">
    <property type="entry name" value="Folate_carrier"/>
    <property type="match status" value="1"/>
</dbReference>
<feature type="transmembrane region" description="Helical" evidence="3">
    <location>
        <begin position="462"/>
        <end position="481"/>
    </location>
</feature>
<dbReference type="OrthoDB" id="18814at2759"/>
<dbReference type="PANTHER" id="PTHR10686:SF18">
    <property type="entry name" value="IP11787P-RELATED"/>
    <property type="match status" value="1"/>
</dbReference>
<accession>K8EDV8</accession>
<dbReference type="GO" id="GO:0005886">
    <property type="term" value="C:plasma membrane"/>
    <property type="evidence" value="ECO:0007669"/>
    <property type="project" value="TreeGrafter"/>
</dbReference>
<dbReference type="GeneID" id="19016195"/>
<evidence type="ECO:0000313" key="4">
    <source>
        <dbReference type="EMBL" id="CCO16277.1"/>
    </source>
</evidence>
<feature type="transmembrane region" description="Helical" evidence="3">
    <location>
        <begin position="493"/>
        <end position="513"/>
    </location>
</feature>
<feature type="transmembrane region" description="Helical" evidence="3">
    <location>
        <begin position="375"/>
        <end position="398"/>
    </location>
</feature>
<feature type="transmembrane region" description="Helical" evidence="3">
    <location>
        <begin position="313"/>
        <end position="332"/>
    </location>
</feature>
<evidence type="ECO:0000256" key="3">
    <source>
        <dbReference type="SAM" id="Phobius"/>
    </source>
</evidence>
<evidence type="ECO:0000256" key="2">
    <source>
        <dbReference type="SAM" id="MobiDB-lite"/>
    </source>
</evidence>
<feature type="compositionally biased region" description="Low complexity" evidence="2">
    <location>
        <begin position="428"/>
        <end position="441"/>
    </location>
</feature>
<dbReference type="RefSeq" id="XP_007513752.1">
    <property type="nucleotide sequence ID" value="XM_007513690.1"/>
</dbReference>
<evidence type="ECO:0008006" key="6">
    <source>
        <dbReference type="Google" id="ProtNLM"/>
    </source>
</evidence>
<feature type="transmembrane region" description="Helical" evidence="3">
    <location>
        <begin position="176"/>
        <end position="194"/>
    </location>
</feature>
<dbReference type="KEGG" id="bpg:Bathy04g01700"/>
<reference evidence="4 5" key="1">
    <citation type="submission" date="2011-10" db="EMBL/GenBank/DDBJ databases">
        <authorList>
            <person name="Genoscope - CEA"/>
        </authorList>
    </citation>
    <scope>NUCLEOTIDE SEQUENCE [LARGE SCALE GENOMIC DNA]</scope>
    <source>
        <strain evidence="4 5">RCC 1105</strain>
    </source>
</reference>
<keyword evidence="3" id="KW-0812">Transmembrane</keyword>
<evidence type="ECO:0000256" key="1">
    <source>
        <dbReference type="ARBA" id="ARBA00005773"/>
    </source>
</evidence>
<feature type="transmembrane region" description="Helical" evidence="3">
    <location>
        <begin position="274"/>
        <end position="293"/>
    </location>
</feature>
<proteinExistence type="inferred from homology"/>
<evidence type="ECO:0000313" key="5">
    <source>
        <dbReference type="Proteomes" id="UP000198341"/>
    </source>
</evidence>
<dbReference type="STRING" id="41875.K8EDV8"/>
<keyword evidence="3" id="KW-0472">Membrane</keyword>
<dbReference type="Proteomes" id="UP000198341">
    <property type="component" value="Chromosome 4"/>
</dbReference>
<keyword evidence="5" id="KW-1185">Reference proteome</keyword>
<feature type="transmembrane region" description="Helical" evidence="3">
    <location>
        <begin position="58"/>
        <end position="75"/>
    </location>
</feature>
<sequence length="549" mass="60864">MPSSPPPKKKKKNKSLLVILCSFCFFFWFKPSEPFLVPYLVHTKGFSIREINEEIFPVYVYAFFAWTLLSGPIAAKYGSRFMLRVGVLSEFVVRWVLIYGESLHAMRFMQVCFGATIASFPFAFSYGVEIFSSATNTELEEEDFEDDDVSDTIDNNNNTYHCDEKKENEKHNGDQTGYISATFATSYAFAGIVGQLAVSFGNRPAKAEDRIAELFWVSLTSVGLAVLVAFFVLPDVSGRKSQRERNFSERRGSDGRFSAIGETVETMRLAYSELGTRCLSIYWVVASAGLNFVQTYGSNSWYETDADSGVDNGYFVFIAQISIATVSLFARARVVSEDFGNRPGFYSLCSIFGFVAALLSGHWGSGPTKNLGSKVIAMFVFYVILTSAVNLGLLVCYARASACISDGFERRREEEKKKRALTTPEAINNSNNNNSSSNNNSGNDRELGEQFSSVKEKASIRMLFGMNGIFAAFTLCILQAATTGDSAKTIVRVGAAFIQIGAVINAITTRLVGLKNGYTCSKFEENERRRKGEIGGRDSHEIELHHARV</sequence>
<gene>
    <name evidence="4" type="ORF">Bathy04g01700</name>
</gene>
<keyword evidence="3" id="KW-1133">Transmembrane helix</keyword>
<feature type="transmembrane region" description="Helical" evidence="3">
    <location>
        <begin position="214"/>
        <end position="233"/>
    </location>
</feature>
<dbReference type="PANTHER" id="PTHR10686">
    <property type="entry name" value="FOLATE TRANSPORTER"/>
    <property type="match status" value="1"/>
</dbReference>
<comment type="similarity">
    <text evidence="1">Belongs to the reduced folate carrier (RFC) transporter (TC 2.A.48) family.</text>
</comment>
<feature type="transmembrane region" description="Helical" evidence="3">
    <location>
        <begin position="344"/>
        <end position="363"/>
    </location>
</feature>
<dbReference type="Gene3D" id="1.20.1250.20">
    <property type="entry name" value="MFS general substrate transporter like domains"/>
    <property type="match status" value="1"/>
</dbReference>
<name>K8EDV8_9CHLO</name>
<organism evidence="4 5">
    <name type="scientific">Bathycoccus prasinos</name>
    <dbReference type="NCBI Taxonomy" id="41875"/>
    <lineage>
        <taxon>Eukaryota</taxon>
        <taxon>Viridiplantae</taxon>
        <taxon>Chlorophyta</taxon>
        <taxon>Mamiellophyceae</taxon>
        <taxon>Mamiellales</taxon>
        <taxon>Bathycoccaceae</taxon>
        <taxon>Bathycoccus</taxon>
    </lineage>
</organism>